<organism evidence="2 3">
    <name type="scientific">Olpidium bornovanus</name>
    <dbReference type="NCBI Taxonomy" id="278681"/>
    <lineage>
        <taxon>Eukaryota</taxon>
        <taxon>Fungi</taxon>
        <taxon>Fungi incertae sedis</taxon>
        <taxon>Olpidiomycota</taxon>
        <taxon>Olpidiomycotina</taxon>
        <taxon>Olpidiomycetes</taxon>
        <taxon>Olpidiales</taxon>
        <taxon>Olpidiaceae</taxon>
        <taxon>Olpidium</taxon>
    </lineage>
</organism>
<keyword evidence="3" id="KW-1185">Reference proteome</keyword>
<dbReference type="InterPro" id="IPR001806">
    <property type="entry name" value="Small_GTPase"/>
</dbReference>
<dbReference type="AlphaFoldDB" id="A0A8H8DGF8"/>
<evidence type="ECO:0000256" key="1">
    <source>
        <dbReference type="SAM" id="MobiDB-lite"/>
    </source>
</evidence>
<dbReference type="Proteomes" id="UP000673691">
    <property type="component" value="Unassembled WGS sequence"/>
</dbReference>
<proteinExistence type="predicted"/>
<evidence type="ECO:0000313" key="3">
    <source>
        <dbReference type="Proteomes" id="UP000673691"/>
    </source>
</evidence>
<dbReference type="PRINTS" id="PR00449">
    <property type="entry name" value="RASTRNSFRMNG"/>
</dbReference>
<dbReference type="SUPFAM" id="SSF52540">
    <property type="entry name" value="P-loop containing nucleoside triphosphate hydrolases"/>
    <property type="match status" value="1"/>
</dbReference>
<name>A0A8H8DGF8_9FUNG</name>
<reference evidence="2 3" key="1">
    <citation type="journal article" name="Sci. Rep.">
        <title>Genome-scale phylogenetic analyses confirm Olpidium as the closest living zoosporic fungus to the non-flagellated, terrestrial fungi.</title>
        <authorList>
            <person name="Chang Y."/>
            <person name="Rochon D."/>
            <person name="Sekimoto S."/>
            <person name="Wang Y."/>
            <person name="Chovatia M."/>
            <person name="Sandor L."/>
            <person name="Salamov A."/>
            <person name="Grigoriev I.V."/>
            <person name="Stajich J.E."/>
            <person name="Spatafora J.W."/>
        </authorList>
    </citation>
    <scope>NUCLEOTIDE SEQUENCE [LARGE SCALE GENOMIC DNA]</scope>
    <source>
        <strain evidence="2">S191</strain>
    </source>
</reference>
<dbReference type="OrthoDB" id="26525at2759"/>
<dbReference type="Pfam" id="PF00071">
    <property type="entry name" value="Ras"/>
    <property type="match status" value="1"/>
</dbReference>
<dbReference type="InterPro" id="IPR027417">
    <property type="entry name" value="P-loop_NTPase"/>
</dbReference>
<dbReference type="Gene3D" id="3.40.50.300">
    <property type="entry name" value="P-loop containing nucleotide triphosphate hydrolases"/>
    <property type="match status" value="1"/>
</dbReference>
<dbReference type="GO" id="GO:0005525">
    <property type="term" value="F:GTP binding"/>
    <property type="evidence" value="ECO:0007669"/>
    <property type="project" value="InterPro"/>
</dbReference>
<accession>A0A8H8DGF8</accession>
<feature type="region of interest" description="Disordered" evidence="1">
    <location>
        <begin position="1"/>
        <end position="36"/>
    </location>
</feature>
<protein>
    <submittedName>
        <fullName evidence="2">Uncharacterized protein</fullName>
    </submittedName>
</protein>
<evidence type="ECO:0000313" key="2">
    <source>
        <dbReference type="EMBL" id="KAG5457328.1"/>
    </source>
</evidence>
<dbReference type="GO" id="GO:0003924">
    <property type="term" value="F:GTPase activity"/>
    <property type="evidence" value="ECO:0007669"/>
    <property type="project" value="InterPro"/>
</dbReference>
<dbReference type="EMBL" id="JAEFCI010010261">
    <property type="protein sequence ID" value="KAG5457328.1"/>
    <property type="molecule type" value="Genomic_DNA"/>
</dbReference>
<sequence length="159" mass="16820">MGDREPKFDCLFAPGLGQKREAGEAPTRSRPSLPLSPFPGAAVRAGYKKDVYSSSWWGGVRGGGWFLPSQNLLPPANSDIPGVSQKRETGGSVAWHPMAATVSAEPVLLPSEAKKVLVLGSAGSGKTALVTRFASNAFLDEYQQTFGADLLVKQISTDT</sequence>
<comment type="caution">
    <text evidence="2">The sequence shown here is derived from an EMBL/GenBank/DDBJ whole genome shotgun (WGS) entry which is preliminary data.</text>
</comment>
<gene>
    <name evidence="2" type="ORF">BJ554DRAFT_2693</name>
</gene>